<comment type="catalytic activity">
    <reaction evidence="8 9 14">
        <text>(S)-4-amino-5-oxopentanoate + tRNA(Glu) + NADP(+) = L-glutamyl-tRNA(Glu) + NADPH + H(+)</text>
        <dbReference type="Rhea" id="RHEA:12344"/>
        <dbReference type="Rhea" id="RHEA-COMP:9663"/>
        <dbReference type="Rhea" id="RHEA-COMP:9680"/>
        <dbReference type="ChEBI" id="CHEBI:15378"/>
        <dbReference type="ChEBI" id="CHEBI:57501"/>
        <dbReference type="ChEBI" id="CHEBI:57783"/>
        <dbReference type="ChEBI" id="CHEBI:58349"/>
        <dbReference type="ChEBI" id="CHEBI:78442"/>
        <dbReference type="ChEBI" id="CHEBI:78520"/>
        <dbReference type="EC" id="1.2.1.70"/>
    </reaction>
</comment>
<dbReference type="InterPro" id="IPR036453">
    <property type="entry name" value="GluRdtase_dimer_dom_sf"/>
</dbReference>
<comment type="pathway">
    <text evidence="1 9 14">Porphyrin-containing compound metabolism; protoporphyrin-IX biosynthesis; 5-aminolevulinate from L-glutamyl-tRNA(Glu): step 1/2.</text>
</comment>
<comment type="miscellaneous">
    <text evidence="9">During catalysis, the active site Cys acts as a nucleophile attacking the alpha-carbonyl group of tRNA-bound glutamate with the formation of a thioester intermediate between enzyme and glutamate, and the concomitant release of tRNA(Glu). The thioester intermediate is finally reduced by direct hydride transfer from NADPH, to form the product GSA.</text>
</comment>
<dbReference type="Gene3D" id="3.30.460.30">
    <property type="entry name" value="Glutamyl-tRNA reductase, N-terminal domain"/>
    <property type="match status" value="1"/>
</dbReference>
<comment type="domain">
    <text evidence="9">Possesses an unusual extended V-shaped dimeric structure with each monomer consisting of three distinct domains arranged along a curved 'spinal' alpha-helix. The N-terminal catalytic domain specifically recognizes the glutamate moiety of the substrate. The second domain is the NADPH-binding domain, and the third C-terminal domain is responsible for dimerization.</text>
</comment>
<dbReference type="AlphaFoldDB" id="A0A0A2A975"/>
<evidence type="ECO:0000256" key="7">
    <source>
        <dbReference type="ARBA" id="ARBA00023244"/>
    </source>
</evidence>
<keyword evidence="7 9" id="KW-0627">Porphyrin biosynthesis</keyword>
<dbReference type="InterPro" id="IPR015895">
    <property type="entry name" value="4pyrrol_synth_GluRdtase_N"/>
</dbReference>
<dbReference type="NCBIfam" id="NF000744">
    <property type="entry name" value="PRK00045.1-3"/>
    <property type="match status" value="1"/>
</dbReference>
<dbReference type="InterPro" id="IPR006151">
    <property type="entry name" value="Shikm_DH/Glu-tRNA_Rdtase"/>
</dbReference>
<feature type="domain" description="Quinate/shikimate 5-dehydrogenase/glutamyl-tRNA reductase" evidence="16">
    <location>
        <begin position="187"/>
        <end position="315"/>
    </location>
</feature>
<dbReference type="FunFam" id="3.30.460.30:FF:000001">
    <property type="entry name" value="Glutamyl-tRNA reductase"/>
    <property type="match status" value="1"/>
</dbReference>
<dbReference type="OrthoDB" id="110209at2"/>
<evidence type="ECO:0000256" key="4">
    <source>
        <dbReference type="ARBA" id="ARBA00022857"/>
    </source>
</evidence>
<evidence type="ECO:0000259" key="15">
    <source>
        <dbReference type="Pfam" id="PF00745"/>
    </source>
</evidence>
<keyword evidence="4 9" id="KW-0521">NADP</keyword>
<dbReference type="UniPathway" id="UPA00251">
    <property type="reaction ID" value="UER00316"/>
</dbReference>
<dbReference type="InterPro" id="IPR036291">
    <property type="entry name" value="NAD(P)-bd_dom_sf"/>
</dbReference>
<sequence>MHIVVVGLSHRTAPVEVREKLSIPDQSITESLKALKAFSDVLEVSILSTCNRLEIYALVKDKNTGISSIKEFISDYSGIIFKDLNPHLFCFRQEDAVLHLMKVSAGLDSLVLGEGQILSQVKKMMRLGQENQSTGPILNRLLTQSISTGKKVRSETNLGTGAVSISSAAVELAQLKIGQEKGLDTLVSLESEKVLVVGAGRMSRLLITHLKSKGCNKLILVNRNIDRASNLAIDFPDLEIVCKGLNELDEHISISSLVFTSTASEEPIIDLAKIEKLNLSNEIKFIDIGVPRNISNDVKQHEFVNSFDVDDLQEVVSRNQEFRQKIAKEAESLVEEERIIFLEWWASLEAVPVINKLRSDLELIRKEELQKALSRMGPDFSARERKVVEALTKGIINKILHTPVTKLRSPQSREERQASLKIVEKLFSLVDEDQNS</sequence>
<dbReference type="EMBL" id="JNAM01000005">
    <property type="protein sequence ID" value="KGF98457.1"/>
    <property type="molecule type" value="Genomic_DNA"/>
</dbReference>
<evidence type="ECO:0000256" key="12">
    <source>
        <dbReference type="PIRSR" id="PIRSR000445-3"/>
    </source>
</evidence>
<dbReference type="Pfam" id="PF05201">
    <property type="entry name" value="GlutR_N"/>
    <property type="match status" value="1"/>
</dbReference>
<dbReference type="GO" id="GO:0050661">
    <property type="term" value="F:NADP binding"/>
    <property type="evidence" value="ECO:0007669"/>
    <property type="project" value="InterPro"/>
</dbReference>
<evidence type="ECO:0000256" key="14">
    <source>
        <dbReference type="RuleBase" id="RU000584"/>
    </source>
</evidence>
<dbReference type="STRING" id="74545.EU96_0420"/>
<dbReference type="GO" id="GO:0008883">
    <property type="term" value="F:glutamyl-tRNA reductase activity"/>
    <property type="evidence" value="ECO:0007669"/>
    <property type="project" value="UniProtKB-UniRule"/>
</dbReference>
<dbReference type="InterPro" id="IPR018214">
    <property type="entry name" value="GluRdtase_CS"/>
</dbReference>
<evidence type="ECO:0000256" key="13">
    <source>
        <dbReference type="PIRSR" id="PIRSR000445-4"/>
    </source>
</evidence>
<organism evidence="18 19">
    <name type="scientific">Prochlorococcus marinus str. MIT 9302</name>
    <dbReference type="NCBI Taxonomy" id="74545"/>
    <lineage>
        <taxon>Bacteria</taxon>
        <taxon>Bacillati</taxon>
        <taxon>Cyanobacteriota</taxon>
        <taxon>Cyanophyceae</taxon>
        <taxon>Synechococcales</taxon>
        <taxon>Prochlorococcaceae</taxon>
        <taxon>Prochlorococcus</taxon>
    </lineage>
</organism>
<feature type="binding site" evidence="9 12">
    <location>
        <begin position="198"/>
        <end position="203"/>
    </location>
    <ligand>
        <name>NADP(+)</name>
        <dbReference type="ChEBI" id="CHEBI:58349"/>
    </ligand>
</feature>
<evidence type="ECO:0000259" key="16">
    <source>
        <dbReference type="Pfam" id="PF01488"/>
    </source>
</evidence>
<dbReference type="SUPFAM" id="SSF51735">
    <property type="entry name" value="NAD(P)-binding Rossmann-fold domains"/>
    <property type="match status" value="1"/>
</dbReference>
<feature type="binding site" evidence="9 11">
    <location>
        <position position="120"/>
    </location>
    <ligand>
        <name>substrate</name>
    </ligand>
</feature>
<dbReference type="PROSITE" id="PS00747">
    <property type="entry name" value="GLUTR"/>
    <property type="match status" value="1"/>
</dbReference>
<evidence type="ECO:0000259" key="17">
    <source>
        <dbReference type="Pfam" id="PF05201"/>
    </source>
</evidence>
<accession>A0A0A2A975</accession>
<evidence type="ECO:0000256" key="5">
    <source>
        <dbReference type="ARBA" id="ARBA00023002"/>
    </source>
</evidence>
<dbReference type="HAMAP" id="MF_00087">
    <property type="entry name" value="Glu_tRNA_reductase"/>
    <property type="match status" value="1"/>
</dbReference>
<gene>
    <name evidence="9" type="primary">hemA</name>
    <name evidence="18" type="ORF">EU96_0420</name>
</gene>
<proteinExistence type="inferred from homology"/>
<evidence type="ECO:0000256" key="11">
    <source>
        <dbReference type="PIRSR" id="PIRSR000445-2"/>
    </source>
</evidence>
<keyword evidence="6" id="KW-0149">Chlorophyll biosynthesis</keyword>
<evidence type="ECO:0000256" key="1">
    <source>
        <dbReference type="ARBA" id="ARBA00005059"/>
    </source>
</evidence>
<reference evidence="19" key="1">
    <citation type="journal article" date="2014" name="Sci. Data">
        <title>Genomes of diverse isolates of the marine cyanobacterium Prochlorococcus.</title>
        <authorList>
            <person name="Biller S."/>
            <person name="Berube P."/>
            <person name="Thompson J."/>
            <person name="Kelly L."/>
            <person name="Roggensack S."/>
            <person name="Awad L."/>
            <person name="Roache-Johnson K."/>
            <person name="Ding H."/>
            <person name="Giovannoni S.J."/>
            <person name="Moore L.R."/>
            <person name="Chisholm S.W."/>
        </authorList>
    </citation>
    <scope>NUCLEOTIDE SEQUENCE [LARGE SCALE GENOMIC DNA]</scope>
    <source>
        <strain evidence="19">MIT 9302</strain>
    </source>
</reference>
<comment type="subunit">
    <text evidence="9">Homodimer.</text>
</comment>
<dbReference type="CDD" id="cd05213">
    <property type="entry name" value="NAD_bind_Glutamyl_tRNA_reduct"/>
    <property type="match status" value="1"/>
</dbReference>
<comment type="similarity">
    <text evidence="2 9 14">Belongs to the glutamyl-tRNA reductase family.</text>
</comment>
<feature type="domain" description="Glutamyl-tRNA reductase N-terminal" evidence="17">
    <location>
        <begin position="6"/>
        <end position="156"/>
    </location>
</feature>
<evidence type="ECO:0000256" key="9">
    <source>
        <dbReference type="HAMAP-Rule" id="MF_00087"/>
    </source>
</evidence>
<evidence type="ECO:0000313" key="18">
    <source>
        <dbReference type="EMBL" id="KGF98457.1"/>
    </source>
</evidence>
<dbReference type="RefSeq" id="WP_032526047.1">
    <property type="nucleotide sequence ID" value="NZ_CP138951.1"/>
</dbReference>
<comment type="function">
    <text evidence="9">Catalyzes the NADPH-dependent reduction of glutamyl-tRNA(Glu) to glutamate 1-semialdehyde (GSA).</text>
</comment>
<keyword evidence="5 9" id="KW-0560">Oxidoreductase</keyword>
<feature type="binding site" evidence="9 11">
    <location>
        <begin position="114"/>
        <end position="116"/>
    </location>
    <ligand>
        <name>substrate</name>
    </ligand>
</feature>
<dbReference type="Pfam" id="PF01488">
    <property type="entry name" value="Shikimate_DH"/>
    <property type="match status" value="1"/>
</dbReference>
<dbReference type="PIRSF" id="PIRSF000445">
    <property type="entry name" value="4pyrrol_synth_GluRdtase"/>
    <property type="match status" value="1"/>
</dbReference>
<feature type="domain" description="Tetrapyrrole biosynthesis glutamyl-tRNA reductase dimerisation" evidence="15">
    <location>
        <begin position="329"/>
        <end position="429"/>
    </location>
</feature>
<dbReference type="SUPFAM" id="SSF69742">
    <property type="entry name" value="Glutamyl tRNA-reductase catalytic, N-terminal domain"/>
    <property type="match status" value="1"/>
</dbReference>
<feature type="binding site" evidence="9 11">
    <location>
        <position position="109"/>
    </location>
    <ligand>
        <name>substrate</name>
    </ligand>
</feature>
<evidence type="ECO:0000256" key="2">
    <source>
        <dbReference type="ARBA" id="ARBA00005916"/>
    </source>
</evidence>
<dbReference type="Proteomes" id="UP000030445">
    <property type="component" value="Unassembled WGS sequence"/>
</dbReference>
<feature type="site" description="Important for activity" evidence="9 13">
    <location>
        <position position="99"/>
    </location>
</feature>
<evidence type="ECO:0000313" key="19">
    <source>
        <dbReference type="Proteomes" id="UP000030445"/>
    </source>
</evidence>
<dbReference type="GO" id="GO:0015995">
    <property type="term" value="P:chlorophyll biosynthetic process"/>
    <property type="evidence" value="ECO:0007669"/>
    <property type="project" value="UniProtKB-KW"/>
</dbReference>
<evidence type="ECO:0000256" key="10">
    <source>
        <dbReference type="PIRSR" id="PIRSR000445-1"/>
    </source>
</evidence>
<dbReference type="Pfam" id="PF00745">
    <property type="entry name" value="GlutR_dimer"/>
    <property type="match status" value="1"/>
</dbReference>
<feature type="binding site" evidence="9 11">
    <location>
        <begin position="49"/>
        <end position="52"/>
    </location>
    <ligand>
        <name>substrate</name>
    </ligand>
</feature>
<dbReference type="GO" id="GO:0006782">
    <property type="term" value="P:protoporphyrinogen IX biosynthetic process"/>
    <property type="evidence" value="ECO:0007669"/>
    <property type="project" value="UniProtKB-UniRule"/>
</dbReference>
<dbReference type="SUPFAM" id="SSF69075">
    <property type="entry name" value="Glutamyl tRNA-reductase dimerization domain"/>
    <property type="match status" value="1"/>
</dbReference>
<dbReference type="NCBIfam" id="TIGR01035">
    <property type="entry name" value="hemA"/>
    <property type="match status" value="1"/>
</dbReference>
<protein>
    <recommendedName>
        <fullName evidence="3 9">Glutamyl-tRNA reductase</fullName>
        <shortName evidence="9">GluTR</shortName>
        <ecNumber evidence="3 9">1.2.1.70</ecNumber>
    </recommendedName>
</protein>
<dbReference type="PANTHER" id="PTHR43120">
    <property type="entry name" value="GLUTAMYL-TRNA REDUCTASE 1, CHLOROPLASTIC"/>
    <property type="match status" value="1"/>
</dbReference>
<feature type="active site" description="Nucleophile" evidence="9 10">
    <location>
        <position position="50"/>
    </location>
</feature>
<dbReference type="eggNOG" id="COG0373">
    <property type="taxonomic scope" value="Bacteria"/>
</dbReference>
<comment type="caution">
    <text evidence="18">The sequence shown here is derived from an EMBL/GenBank/DDBJ whole genome shotgun (WGS) entry which is preliminary data.</text>
</comment>
<evidence type="ECO:0000256" key="8">
    <source>
        <dbReference type="ARBA" id="ARBA00047464"/>
    </source>
</evidence>
<dbReference type="InterPro" id="IPR015896">
    <property type="entry name" value="4pyrrol_synth_GluRdtase_dimer"/>
</dbReference>
<dbReference type="InterPro" id="IPR036343">
    <property type="entry name" value="GluRdtase_N_sf"/>
</dbReference>
<dbReference type="InterPro" id="IPR000343">
    <property type="entry name" value="4pyrrol_synth_GluRdtase"/>
</dbReference>
<name>A0A0A2A975_PROMR</name>
<dbReference type="Gene3D" id="3.40.50.720">
    <property type="entry name" value="NAD(P)-binding Rossmann-like Domain"/>
    <property type="match status" value="1"/>
</dbReference>
<evidence type="ECO:0000256" key="3">
    <source>
        <dbReference type="ARBA" id="ARBA00012970"/>
    </source>
</evidence>
<evidence type="ECO:0000256" key="6">
    <source>
        <dbReference type="ARBA" id="ARBA00023171"/>
    </source>
</evidence>
<dbReference type="EC" id="1.2.1.70" evidence="3 9"/>
<dbReference type="PANTHER" id="PTHR43120:SF1">
    <property type="entry name" value="GLUTAMYL-TRNA REDUCTASE 1, CHLOROPLASTIC"/>
    <property type="match status" value="1"/>
</dbReference>